<dbReference type="KEGG" id="rgu:A4W93_28335"/>
<protein>
    <submittedName>
        <fullName evidence="2">Uncharacterized protein</fullName>
    </submittedName>
</protein>
<sequence length="647" mass="69482">MLCIVAPVSAGQADQVARDLDPTRTTPLGDDCRALCETLGFVHFACLAVLPPIDGRPSLLLELAVDPGLGPDAVVDALVRKGTHLLCRLFDLPADPEALRSWLSRHLSPADGGYIGVRDRSVSQIRAEAKLFVAVRTAVASARTGLLRQQEPPTSQRLAHAARGVVQHPDHAFATTPSPRSFWRSTDLSTPLRVALILLKLVLPALLVAMLLAGVLATIGSTAIAAGSLVVGTKTVLGPPVFLSFDRYADWALGYVIVSLVVLYAVTAALRAGVIPIASGFLVAAVALFGFLVLPWVLPGSGGYLDKLWHFGGAIGILSAWGVGVLLYVAGVVLGALVLAAAALLVVPPHLGPPVLLPVTAALLAAEALVLDALLGWLAHGEPARHVLALEALGQAGPRAHTAVLLLLTLFLVIAAVVLRVVWVGLSRAGKRLDGFNKVTPHETPAVQQTHPSIEACEASLATKVGHMISVTDVRSRLHGTALRLLMRFIMFLGESWFTEARLGNAEGIKFGHWHLIDGGRRLIFCSNFDGEFGAYLDEFILGASDGINLTWRWTELRTRDPAAEGQPGVTRARRFPPTRWFAFGGCKHEQWFKAYARDSMVPHLFRYEAYNHSNQDITRATRLRDALAAPSPDLLQDDRIMRAAES</sequence>
<dbReference type="EMBL" id="CP015118">
    <property type="protein sequence ID" value="ARN23492.1"/>
    <property type="molecule type" value="Genomic_DNA"/>
</dbReference>
<reference evidence="2 3" key="1">
    <citation type="submission" date="2016-04" db="EMBL/GenBank/DDBJ databases">
        <title>Complete genome sequence of natural rubber-degrading, novel Gram-negative bacterium, Rhizobacter gummiphilus strain NS21.</title>
        <authorList>
            <person name="Tabata M."/>
            <person name="Kasai D."/>
            <person name="Fukuda M."/>
        </authorList>
    </citation>
    <scope>NUCLEOTIDE SEQUENCE [LARGE SCALE GENOMIC DNA]</scope>
    <source>
        <strain evidence="2 3">NS21</strain>
    </source>
</reference>
<feature type="transmembrane region" description="Helical" evidence="1">
    <location>
        <begin position="251"/>
        <end position="270"/>
    </location>
</feature>
<dbReference type="Proteomes" id="UP000193427">
    <property type="component" value="Chromosome"/>
</dbReference>
<keyword evidence="3" id="KW-1185">Reference proteome</keyword>
<name>A0A1W6LGT4_9BURK</name>
<feature type="transmembrane region" description="Helical" evidence="1">
    <location>
        <begin position="277"/>
        <end position="298"/>
    </location>
</feature>
<evidence type="ECO:0000313" key="2">
    <source>
        <dbReference type="EMBL" id="ARN23492.1"/>
    </source>
</evidence>
<feature type="transmembrane region" description="Helical" evidence="1">
    <location>
        <begin position="201"/>
        <end position="231"/>
    </location>
</feature>
<feature type="transmembrane region" description="Helical" evidence="1">
    <location>
        <begin position="359"/>
        <end position="380"/>
    </location>
</feature>
<dbReference type="STRING" id="946333.A4W93_28335"/>
<keyword evidence="1" id="KW-1133">Transmembrane helix</keyword>
<feature type="transmembrane region" description="Helical" evidence="1">
    <location>
        <begin position="400"/>
        <end position="423"/>
    </location>
</feature>
<accession>A0A1W6LGT4</accession>
<dbReference type="AlphaFoldDB" id="A0A1W6LGT4"/>
<proteinExistence type="predicted"/>
<evidence type="ECO:0000256" key="1">
    <source>
        <dbReference type="SAM" id="Phobius"/>
    </source>
</evidence>
<organism evidence="2 3">
    <name type="scientific">Piscinibacter gummiphilus</name>
    <dbReference type="NCBI Taxonomy" id="946333"/>
    <lineage>
        <taxon>Bacteria</taxon>
        <taxon>Pseudomonadati</taxon>
        <taxon>Pseudomonadota</taxon>
        <taxon>Betaproteobacteria</taxon>
        <taxon>Burkholderiales</taxon>
        <taxon>Sphaerotilaceae</taxon>
        <taxon>Piscinibacter</taxon>
    </lineage>
</organism>
<feature type="transmembrane region" description="Helical" evidence="1">
    <location>
        <begin position="318"/>
        <end position="347"/>
    </location>
</feature>
<keyword evidence="1" id="KW-0472">Membrane</keyword>
<gene>
    <name evidence="2" type="ORF">A4W93_28335</name>
</gene>
<evidence type="ECO:0000313" key="3">
    <source>
        <dbReference type="Proteomes" id="UP000193427"/>
    </source>
</evidence>
<keyword evidence="1" id="KW-0812">Transmembrane</keyword>